<dbReference type="InterPro" id="IPR041657">
    <property type="entry name" value="HTH_17"/>
</dbReference>
<dbReference type="Pfam" id="PF12728">
    <property type="entry name" value="HTH_17"/>
    <property type="match status" value="1"/>
</dbReference>
<evidence type="ECO:0000313" key="3">
    <source>
        <dbReference type="Proteomes" id="UP000604341"/>
    </source>
</evidence>
<feature type="domain" description="Helix-turn-helix" evidence="1">
    <location>
        <begin position="16"/>
        <end position="65"/>
    </location>
</feature>
<keyword evidence="3" id="KW-1185">Reference proteome</keyword>
<dbReference type="Proteomes" id="UP000604341">
    <property type="component" value="Unassembled WGS sequence"/>
</dbReference>
<sequence>MPRRKQDSSPKIAPLVYTVQEVMTSLNLSRNSVIKLLTTGELASQKFGRKWLVPREAVQSFLHRQAGGQDE</sequence>
<name>A0ABQ2FGJ1_9DEIO</name>
<evidence type="ECO:0000313" key="2">
    <source>
        <dbReference type="EMBL" id="GGK95514.1"/>
    </source>
</evidence>
<protein>
    <recommendedName>
        <fullName evidence="1">Helix-turn-helix domain-containing protein</fullName>
    </recommendedName>
</protein>
<proteinExistence type="predicted"/>
<organism evidence="2 3">
    <name type="scientific">Deinococcus radiotolerans</name>
    <dbReference type="NCBI Taxonomy" id="1309407"/>
    <lineage>
        <taxon>Bacteria</taxon>
        <taxon>Thermotogati</taxon>
        <taxon>Deinococcota</taxon>
        <taxon>Deinococci</taxon>
        <taxon>Deinococcales</taxon>
        <taxon>Deinococcaceae</taxon>
        <taxon>Deinococcus</taxon>
    </lineage>
</organism>
<dbReference type="EMBL" id="BMPE01000002">
    <property type="protein sequence ID" value="GGK95514.1"/>
    <property type="molecule type" value="Genomic_DNA"/>
</dbReference>
<dbReference type="RefSeq" id="WP_189068143.1">
    <property type="nucleotide sequence ID" value="NZ_BMPE01000002.1"/>
</dbReference>
<dbReference type="InterPro" id="IPR010093">
    <property type="entry name" value="SinI_DNA-bd"/>
</dbReference>
<comment type="caution">
    <text evidence="2">The sequence shown here is derived from an EMBL/GenBank/DDBJ whole genome shotgun (WGS) entry which is preliminary data.</text>
</comment>
<gene>
    <name evidence="2" type="ORF">GCM10010844_12510</name>
</gene>
<dbReference type="NCBIfam" id="TIGR01764">
    <property type="entry name" value="excise"/>
    <property type="match status" value="1"/>
</dbReference>
<evidence type="ECO:0000259" key="1">
    <source>
        <dbReference type="Pfam" id="PF12728"/>
    </source>
</evidence>
<reference evidence="3" key="1">
    <citation type="journal article" date="2019" name="Int. J. Syst. Evol. Microbiol.">
        <title>The Global Catalogue of Microorganisms (GCM) 10K type strain sequencing project: providing services to taxonomists for standard genome sequencing and annotation.</title>
        <authorList>
            <consortium name="The Broad Institute Genomics Platform"/>
            <consortium name="The Broad Institute Genome Sequencing Center for Infectious Disease"/>
            <person name="Wu L."/>
            <person name="Ma J."/>
        </authorList>
    </citation>
    <scope>NUCLEOTIDE SEQUENCE [LARGE SCALE GENOMIC DNA]</scope>
    <source>
        <strain evidence="3">JCM 19173</strain>
    </source>
</reference>
<accession>A0ABQ2FGJ1</accession>